<dbReference type="KEGG" id="cti:RALTA_B0993"/>
<dbReference type="GeneID" id="45498279"/>
<evidence type="ECO:0000313" key="2">
    <source>
        <dbReference type="Proteomes" id="UP000001692"/>
    </source>
</evidence>
<sequence>MPTSRLMLAVVLFVATGNGLSHTLEGLVPYEPPRSPSQKDLVGFGQTTYLKDPKSQWLYTVNKDVMRDKTRVTARLSAFTPADRPHSVADVTVVLSLNSAPNGSDIVRFDRTVGKEIGCKGRCQLEMRFDSGPVIKVAVQERGQAPLNSFHIVEPKAFVKSLKKSKVMIVEFPLVGAMPNQLVFETAGLKWD</sequence>
<reference evidence="1 2" key="1">
    <citation type="journal article" date="2008" name="Genome Res.">
        <title>Genome sequence of the beta-rhizobium Cupriavidus taiwanensis and comparative genomics of rhizobia.</title>
        <authorList>
            <person name="Amadou C."/>
            <person name="Pascal G."/>
            <person name="Mangenot S."/>
            <person name="Glew M."/>
            <person name="Bontemps C."/>
            <person name="Capela D."/>
            <person name="Carrere S."/>
            <person name="Cruveiller S."/>
            <person name="Dossat C."/>
            <person name="Lajus A."/>
            <person name="Marchetti M."/>
            <person name="Poinsot V."/>
            <person name="Rouy Z."/>
            <person name="Servin B."/>
            <person name="Saad M."/>
            <person name="Schenowitz C."/>
            <person name="Barbe V."/>
            <person name="Batut J."/>
            <person name="Medigue C."/>
            <person name="Masson-Boivin C."/>
        </authorList>
    </citation>
    <scope>NUCLEOTIDE SEQUENCE [LARGE SCALE GENOMIC DNA]</scope>
    <source>
        <strain evidence="2">DSM 17343 / BCRC 17206 / CCUG 44338 / CIP 107171 / LMG 19424 / R1</strain>
    </source>
</reference>
<keyword evidence="2" id="KW-1185">Reference proteome</keyword>
<accession>B3R9M9</accession>
<dbReference type="EMBL" id="CU633750">
    <property type="protein sequence ID" value="CAQ71604.1"/>
    <property type="molecule type" value="Genomic_DNA"/>
</dbReference>
<protein>
    <submittedName>
        <fullName evidence="1">Uncharacterized protein</fullName>
    </submittedName>
</protein>
<gene>
    <name evidence="1" type="ordered locus">RALTA_B0993</name>
</gene>
<organism evidence="1 2">
    <name type="scientific">Cupriavidus taiwanensis (strain DSM 17343 / BCRC 17206 / CCUG 44338 / CIP 107171 / LMG 19424 / R1)</name>
    <name type="common">Ralstonia taiwanensis (strain LMG 19424)</name>
    <dbReference type="NCBI Taxonomy" id="977880"/>
    <lineage>
        <taxon>Bacteria</taxon>
        <taxon>Pseudomonadati</taxon>
        <taxon>Pseudomonadota</taxon>
        <taxon>Betaproteobacteria</taxon>
        <taxon>Burkholderiales</taxon>
        <taxon>Burkholderiaceae</taxon>
        <taxon>Cupriavidus</taxon>
    </lineage>
</organism>
<evidence type="ECO:0000313" key="1">
    <source>
        <dbReference type="EMBL" id="CAQ71604.1"/>
    </source>
</evidence>
<proteinExistence type="predicted"/>
<dbReference type="RefSeq" id="WP_012355824.1">
    <property type="nucleotide sequence ID" value="NC_010530.1"/>
</dbReference>
<dbReference type="AlphaFoldDB" id="B3R9M9"/>
<dbReference type="HOGENOM" id="CLU_1413086_0_0_4"/>
<name>B3R9M9_CUPTR</name>
<dbReference type="Proteomes" id="UP000001692">
    <property type="component" value="Chromosome 2"/>
</dbReference>